<dbReference type="EMBL" id="BKCP01002225">
    <property type="protein sequence ID" value="GER28136.1"/>
    <property type="molecule type" value="Genomic_DNA"/>
</dbReference>
<dbReference type="SUPFAM" id="SSF54495">
    <property type="entry name" value="UBC-like"/>
    <property type="match status" value="1"/>
</dbReference>
<reference evidence="3" key="1">
    <citation type="journal article" date="2019" name="Curr. Biol.">
        <title>Genome Sequence of Striga asiatica Provides Insight into the Evolution of Plant Parasitism.</title>
        <authorList>
            <person name="Yoshida S."/>
            <person name="Kim S."/>
            <person name="Wafula E.K."/>
            <person name="Tanskanen J."/>
            <person name="Kim Y.M."/>
            <person name="Honaas L."/>
            <person name="Yang Z."/>
            <person name="Spallek T."/>
            <person name="Conn C.E."/>
            <person name="Ichihashi Y."/>
            <person name="Cheong K."/>
            <person name="Cui S."/>
            <person name="Der J.P."/>
            <person name="Gundlach H."/>
            <person name="Jiao Y."/>
            <person name="Hori C."/>
            <person name="Ishida J.K."/>
            <person name="Kasahara H."/>
            <person name="Kiba T."/>
            <person name="Kim M.S."/>
            <person name="Koo N."/>
            <person name="Laohavisit A."/>
            <person name="Lee Y.H."/>
            <person name="Lumba S."/>
            <person name="McCourt P."/>
            <person name="Mortimer J.C."/>
            <person name="Mutuku J.M."/>
            <person name="Nomura T."/>
            <person name="Sasaki-Sekimoto Y."/>
            <person name="Seto Y."/>
            <person name="Wang Y."/>
            <person name="Wakatake T."/>
            <person name="Sakakibara H."/>
            <person name="Demura T."/>
            <person name="Yamaguchi S."/>
            <person name="Yoneyama K."/>
            <person name="Manabe R.I."/>
            <person name="Nelson D.C."/>
            <person name="Schulman A.H."/>
            <person name="Timko M.P."/>
            <person name="dePamphilis C.W."/>
            <person name="Choi D."/>
            <person name="Shirasu K."/>
        </authorList>
    </citation>
    <scope>NUCLEOTIDE SEQUENCE [LARGE SCALE GENOMIC DNA]</scope>
    <source>
        <strain evidence="3">cv. UVA1</strain>
    </source>
</reference>
<feature type="domain" description="UBC core" evidence="1">
    <location>
        <begin position="76"/>
        <end position="122"/>
    </location>
</feature>
<organism evidence="2 3">
    <name type="scientific">Striga asiatica</name>
    <name type="common">Asiatic witchweed</name>
    <name type="synonym">Buchnera asiatica</name>
    <dbReference type="NCBI Taxonomy" id="4170"/>
    <lineage>
        <taxon>Eukaryota</taxon>
        <taxon>Viridiplantae</taxon>
        <taxon>Streptophyta</taxon>
        <taxon>Embryophyta</taxon>
        <taxon>Tracheophyta</taxon>
        <taxon>Spermatophyta</taxon>
        <taxon>Magnoliopsida</taxon>
        <taxon>eudicotyledons</taxon>
        <taxon>Gunneridae</taxon>
        <taxon>Pentapetalae</taxon>
        <taxon>asterids</taxon>
        <taxon>lamiids</taxon>
        <taxon>Lamiales</taxon>
        <taxon>Orobanchaceae</taxon>
        <taxon>Buchnereae</taxon>
        <taxon>Striga</taxon>
    </lineage>
</organism>
<dbReference type="Pfam" id="PF00179">
    <property type="entry name" value="UQ_con"/>
    <property type="match status" value="1"/>
</dbReference>
<accession>A0A5A7P6M5</accession>
<name>A0A5A7P6M5_STRAF</name>
<evidence type="ECO:0000313" key="2">
    <source>
        <dbReference type="EMBL" id="GER28136.1"/>
    </source>
</evidence>
<dbReference type="Proteomes" id="UP000325081">
    <property type="component" value="Unassembled WGS sequence"/>
</dbReference>
<dbReference type="InterPro" id="IPR016135">
    <property type="entry name" value="UBQ-conjugating_enzyme/RWD"/>
</dbReference>
<dbReference type="InterPro" id="IPR000608">
    <property type="entry name" value="UBC"/>
</dbReference>
<sequence length="196" mass="21876">MGKLAKAGLILELASFTRRGESNLIRSKKIELIQLYCGSGRVSKVLGDGVGVEEDTEGAEGFAEDPTTSGSAGVFLVSIHFPPDSLLIHRRTKVFHPNINTNGSLCPDILKEQWIPALTISKGQIRGYCSQLDSEVFHGMMFELCHHLTDSKKLHGLLCVFICAWLENNNYCYANLLIVVDSWLFKLWLYFNLPLC</sequence>
<gene>
    <name evidence="2" type="ORF">STAS_03920</name>
</gene>
<protein>
    <submittedName>
        <fullName evidence="2">Ubiquitin conjugating enzyme</fullName>
    </submittedName>
</protein>
<keyword evidence="3" id="KW-1185">Reference proteome</keyword>
<dbReference type="AlphaFoldDB" id="A0A5A7P6M5"/>
<evidence type="ECO:0000259" key="1">
    <source>
        <dbReference type="Pfam" id="PF00179"/>
    </source>
</evidence>
<dbReference type="Gene3D" id="3.10.110.10">
    <property type="entry name" value="Ubiquitin Conjugating Enzyme"/>
    <property type="match status" value="1"/>
</dbReference>
<proteinExistence type="predicted"/>
<evidence type="ECO:0000313" key="3">
    <source>
        <dbReference type="Proteomes" id="UP000325081"/>
    </source>
</evidence>
<comment type="caution">
    <text evidence="2">The sequence shown here is derived from an EMBL/GenBank/DDBJ whole genome shotgun (WGS) entry which is preliminary data.</text>
</comment>